<dbReference type="Proteomes" id="UP001485459">
    <property type="component" value="Chromosome"/>
</dbReference>
<dbReference type="PANTHER" id="PTHR46208">
    <property type="entry name" value="MITOCHONDRIAL IMPORT RECEPTOR SUBUNIT TOM70"/>
    <property type="match status" value="1"/>
</dbReference>
<keyword evidence="2" id="KW-0812">Transmembrane</keyword>
<dbReference type="PROSITE" id="PS50005">
    <property type="entry name" value="TPR"/>
    <property type="match status" value="1"/>
</dbReference>
<dbReference type="Gene3D" id="1.25.40.10">
    <property type="entry name" value="Tetratricopeptide repeat domain"/>
    <property type="match status" value="3"/>
</dbReference>
<evidence type="ECO:0000313" key="10">
    <source>
        <dbReference type="EMBL" id="WZN41909.1"/>
    </source>
</evidence>
<feature type="signal peptide" evidence="9">
    <location>
        <begin position="1"/>
        <end position="21"/>
    </location>
</feature>
<evidence type="ECO:0000256" key="1">
    <source>
        <dbReference type="ARBA" id="ARBA00004167"/>
    </source>
</evidence>
<dbReference type="InterPro" id="IPR019734">
    <property type="entry name" value="TPR_rpt"/>
</dbReference>
<reference evidence="11" key="1">
    <citation type="submission" date="2024-03" db="EMBL/GenBank/DDBJ databases">
        <title>Chitinophaga horti sp. nov., isolated from garden soil.</title>
        <authorList>
            <person name="Lee D.S."/>
            <person name="Han D.M."/>
            <person name="Baek J.H."/>
            <person name="Choi D.G."/>
            <person name="Jeon J.H."/>
            <person name="Jeon C.O."/>
        </authorList>
    </citation>
    <scope>NUCLEOTIDE SEQUENCE [LARGE SCALE GENOMIC DNA]</scope>
    <source>
        <strain evidence="11">GPA1</strain>
    </source>
</reference>
<evidence type="ECO:0000256" key="2">
    <source>
        <dbReference type="ARBA" id="ARBA00022692"/>
    </source>
</evidence>
<keyword evidence="3" id="KW-0677">Repeat</keyword>
<keyword evidence="9" id="KW-0732">Signal</keyword>
<dbReference type="EMBL" id="CP149822">
    <property type="protein sequence ID" value="WZN41909.1"/>
    <property type="molecule type" value="Genomic_DNA"/>
</dbReference>
<keyword evidence="6" id="KW-0472">Membrane</keyword>
<dbReference type="SUPFAM" id="SSF48452">
    <property type="entry name" value="TPR-like"/>
    <property type="match status" value="2"/>
</dbReference>
<evidence type="ECO:0000256" key="3">
    <source>
        <dbReference type="ARBA" id="ARBA00022737"/>
    </source>
</evidence>
<organism evidence="10 11">
    <name type="scientific">Chitinophaga pollutisoli</name>
    <dbReference type="NCBI Taxonomy" id="3133966"/>
    <lineage>
        <taxon>Bacteria</taxon>
        <taxon>Pseudomonadati</taxon>
        <taxon>Bacteroidota</taxon>
        <taxon>Chitinophagia</taxon>
        <taxon>Chitinophagales</taxon>
        <taxon>Chitinophagaceae</taxon>
        <taxon>Chitinophaga</taxon>
    </lineage>
</organism>
<sequence>MKFRHVYWALPVLLYACGQQAGPGQQQDAPPADSLAVAIHNMRTDLAIQPENTELRTWLANALIEHNEFAGADSQANVLAGVPGKLPQALYIRGLIALRQRDSVKSIDLLRSAIHIQQDSSEYEAVMLTADMIAARGSYRDAVDYYRLAARIDSTSAEAPFLAGECLVRSMQPAAGLQLFQEAIRRDPAYAPAYIGIGQQLAEKGNWKEAVASFNMAAKADPTSADAFYHRGKALLILGNKAAGLDDLSKALSFRKNFPEAQHLLDSAKNL</sequence>
<keyword evidence="5" id="KW-1133">Transmembrane helix</keyword>
<accession>A0ABZ2YR22</accession>
<evidence type="ECO:0000256" key="9">
    <source>
        <dbReference type="SAM" id="SignalP"/>
    </source>
</evidence>
<name>A0ABZ2YR22_9BACT</name>
<evidence type="ECO:0000256" key="5">
    <source>
        <dbReference type="ARBA" id="ARBA00022989"/>
    </source>
</evidence>
<feature type="repeat" description="TPR" evidence="8">
    <location>
        <begin position="191"/>
        <end position="224"/>
    </location>
</feature>
<evidence type="ECO:0000256" key="4">
    <source>
        <dbReference type="ARBA" id="ARBA00022803"/>
    </source>
</evidence>
<evidence type="ECO:0000256" key="6">
    <source>
        <dbReference type="ARBA" id="ARBA00023136"/>
    </source>
</evidence>
<dbReference type="RefSeq" id="WP_341836752.1">
    <property type="nucleotide sequence ID" value="NZ_CP149822.1"/>
</dbReference>
<keyword evidence="11" id="KW-1185">Reference proteome</keyword>
<feature type="chain" id="PRO_5045703161" evidence="9">
    <location>
        <begin position="22"/>
        <end position="271"/>
    </location>
</feature>
<dbReference type="PROSITE" id="PS51257">
    <property type="entry name" value="PROKAR_LIPOPROTEIN"/>
    <property type="match status" value="1"/>
</dbReference>
<proteinExistence type="inferred from homology"/>
<evidence type="ECO:0000313" key="11">
    <source>
        <dbReference type="Proteomes" id="UP001485459"/>
    </source>
</evidence>
<keyword evidence="4 8" id="KW-0802">TPR repeat</keyword>
<dbReference type="Pfam" id="PF13414">
    <property type="entry name" value="TPR_11"/>
    <property type="match status" value="1"/>
</dbReference>
<gene>
    <name evidence="10" type="ORF">WJU16_02515</name>
</gene>
<dbReference type="SMART" id="SM00028">
    <property type="entry name" value="TPR"/>
    <property type="match status" value="5"/>
</dbReference>
<comment type="similarity">
    <text evidence="7">Belongs to the Tom70 family.</text>
</comment>
<protein>
    <submittedName>
        <fullName evidence="10">Tetratricopeptide repeat protein</fullName>
    </submittedName>
</protein>
<comment type="subcellular location">
    <subcellularLocation>
        <location evidence="1">Membrane</location>
        <topology evidence="1">Single-pass membrane protein</topology>
    </subcellularLocation>
</comment>
<dbReference type="PANTHER" id="PTHR46208:SF1">
    <property type="entry name" value="MITOCHONDRIAL IMPORT RECEPTOR SUBUNIT TOM70"/>
    <property type="match status" value="1"/>
</dbReference>
<evidence type="ECO:0000256" key="8">
    <source>
        <dbReference type="PROSITE-ProRule" id="PRU00339"/>
    </source>
</evidence>
<evidence type="ECO:0000256" key="7">
    <source>
        <dbReference type="ARBA" id="ARBA00038030"/>
    </source>
</evidence>
<dbReference type="InterPro" id="IPR011990">
    <property type="entry name" value="TPR-like_helical_dom_sf"/>
</dbReference>